<dbReference type="PANTHER" id="PTHR22691:SF1">
    <property type="entry name" value="CENTROSOMAL PROTEIN CCDC61"/>
    <property type="match status" value="1"/>
</dbReference>
<feature type="compositionally biased region" description="Basic and acidic residues" evidence="11">
    <location>
        <begin position="340"/>
        <end position="351"/>
    </location>
</feature>
<reference evidence="12" key="2">
    <citation type="submission" date="2025-09" db="UniProtKB">
        <authorList>
            <consortium name="Ensembl"/>
        </authorList>
    </citation>
    <scope>IDENTIFICATION</scope>
</reference>
<keyword evidence="6" id="KW-0966">Cell projection</keyword>
<keyword evidence="4" id="KW-0175">Coiled coil</keyword>
<dbReference type="AlphaFoldDB" id="A0A8C8AG61"/>
<keyword evidence="5" id="KW-0206">Cytoskeleton</keyword>
<evidence type="ECO:0000256" key="3">
    <source>
        <dbReference type="ARBA" id="ARBA00022490"/>
    </source>
</evidence>
<dbReference type="GO" id="GO:0034451">
    <property type="term" value="C:centriolar satellite"/>
    <property type="evidence" value="ECO:0007669"/>
    <property type="project" value="UniProtKB-SubCell"/>
</dbReference>
<protein>
    <recommendedName>
        <fullName evidence="8">Centrosomal protein CCDC61</fullName>
    </recommendedName>
    <alternativeName>
        <fullName evidence="9">Coiled-coil domain-containing protein 61</fullName>
    </alternativeName>
    <alternativeName>
        <fullName evidence="10">VFL3 homolog</fullName>
    </alternativeName>
</protein>
<evidence type="ECO:0000313" key="13">
    <source>
        <dbReference type="Proteomes" id="UP000694552"/>
    </source>
</evidence>
<evidence type="ECO:0000256" key="10">
    <source>
        <dbReference type="ARBA" id="ARBA00042326"/>
    </source>
</evidence>
<evidence type="ECO:0000256" key="8">
    <source>
        <dbReference type="ARBA" id="ARBA00040683"/>
    </source>
</evidence>
<evidence type="ECO:0000256" key="11">
    <source>
        <dbReference type="SAM" id="MobiDB-lite"/>
    </source>
</evidence>
<evidence type="ECO:0000256" key="9">
    <source>
        <dbReference type="ARBA" id="ARBA00041518"/>
    </source>
</evidence>
<dbReference type="Proteomes" id="UP000694552">
    <property type="component" value="Unplaced"/>
</dbReference>
<evidence type="ECO:0000256" key="1">
    <source>
        <dbReference type="ARBA" id="ARBA00004120"/>
    </source>
</evidence>
<proteinExistence type="inferred from homology"/>
<dbReference type="CDD" id="cd22284">
    <property type="entry name" value="HD_CCDC61_N"/>
    <property type="match status" value="1"/>
</dbReference>
<name>A0A8C8AG61_9STRI</name>
<feature type="compositionally biased region" description="Pro residues" evidence="11">
    <location>
        <begin position="309"/>
        <end position="325"/>
    </location>
</feature>
<sequence length="351" mass="37321">MEEPRYVQADCSFGLGAHTVRLALARSALAVEVEAARTAERWRGDFDAAFIEDLTHKTGNFKQFGIFCSMLESALRRSSASVSLDLLTYADLQTLRTRRTGASARPPPAAPSPLGTKRYLLLVYSVEFDRIHYPLPLPYAGGPDPAALLRELREELAQLRARRDAEIQHLQDKCREGGVLVALGELLVALGGLLVALGGPPVAQLPPCLRGAAGGDEGGGAAAAAAGDEPDSRAGRLQEGVRLRWGARGGPSEVWGVPLSSPLPPPSPPQERRSGSAPRSASRESRSGSQGRPPPRSPSPAEGGGGHSLPPPHPNTPFPSPPGSRPPRFDPTAFVRARQRRQELKKSVVAP</sequence>
<feature type="compositionally biased region" description="Basic and acidic residues" evidence="11">
    <location>
        <begin position="230"/>
        <end position="242"/>
    </location>
</feature>
<feature type="region of interest" description="Disordered" evidence="11">
    <location>
        <begin position="215"/>
        <end position="351"/>
    </location>
</feature>
<accession>A0A8C8AG61</accession>
<evidence type="ECO:0000256" key="6">
    <source>
        <dbReference type="ARBA" id="ARBA00023273"/>
    </source>
</evidence>
<comment type="similarity">
    <text evidence="7">Belongs to the CCDC61 family.</text>
</comment>
<comment type="subcellular location">
    <subcellularLocation>
        <location evidence="1">Cytoplasm</location>
        <location evidence="1">Cytoskeleton</location>
        <location evidence="1">Cilium basal body</location>
    </subcellularLocation>
    <subcellularLocation>
        <location evidence="2">Cytoplasm</location>
        <location evidence="2">Cytoskeleton</location>
        <location evidence="2">Microtubule organizing center</location>
        <location evidence="2">Centrosome</location>
        <location evidence="2">Centriolar satellite</location>
    </subcellularLocation>
</comment>
<reference evidence="12" key="1">
    <citation type="submission" date="2025-08" db="UniProtKB">
        <authorList>
            <consortium name="Ensembl"/>
        </authorList>
    </citation>
    <scope>IDENTIFICATION</scope>
</reference>
<evidence type="ECO:0000256" key="5">
    <source>
        <dbReference type="ARBA" id="ARBA00023212"/>
    </source>
</evidence>
<keyword evidence="3" id="KW-0963">Cytoplasm</keyword>
<keyword evidence="13" id="KW-1185">Reference proteome</keyword>
<dbReference type="InterPro" id="IPR049733">
    <property type="entry name" value="CCDC61_N"/>
</dbReference>
<evidence type="ECO:0000256" key="4">
    <source>
        <dbReference type="ARBA" id="ARBA00023054"/>
    </source>
</evidence>
<dbReference type="GO" id="GO:0036064">
    <property type="term" value="C:ciliary basal body"/>
    <property type="evidence" value="ECO:0007669"/>
    <property type="project" value="TreeGrafter"/>
</dbReference>
<dbReference type="Ensembl" id="ENSOSUT00000006065.1">
    <property type="protein sequence ID" value="ENSOSUP00000005850.1"/>
    <property type="gene ID" value="ENSOSUG00000004361.1"/>
</dbReference>
<organism evidence="12 13">
    <name type="scientific">Otus sunia</name>
    <name type="common">Oriental scops-owl</name>
    <dbReference type="NCBI Taxonomy" id="257818"/>
    <lineage>
        <taxon>Eukaryota</taxon>
        <taxon>Metazoa</taxon>
        <taxon>Chordata</taxon>
        <taxon>Craniata</taxon>
        <taxon>Vertebrata</taxon>
        <taxon>Euteleostomi</taxon>
        <taxon>Archelosauria</taxon>
        <taxon>Archosauria</taxon>
        <taxon>Dinosauria</taxon>
        <taxon>Saurischia</taxon>
        <taxon>Theropoda</taxon>
        <taxon>Coelurosauria</taxon>
        <taxon>Aves</taxon>
        <taxon>Neognathae</taxon>
        <taxon>Neoaves</taxon>
        <taxon>Telluraves</taxon>
        <taxon>Strigiformes</taxon>
        <taxon>Strigidae</taxon>
        <taxon>Otus</taxon>
    </lineage>
</organism>
<evidence type="ECO:0000256" key="7">
    <source>
        <dbReference type="ARBA" id="ARBA00038217"/>
    </source>
</evidence>
<evidence type="ECO:0000256" key="2">
    <source>
        <dbReference type="ARBA" id="ARBA00004607"/>
    </source>
</evidence>
<dbReference type="PANTHER" id="PTHR22691">
    <property type="entry name" value="YEAST SPT2-RELATED"/>
    <property type="match status" value="1"/>
</dbReference>
<evidence type="ECO:0000313" key="12">
    <source>
        <dbReference type="Ensembl" id="ENSOSUP00000005850.1"/>
    </source>
</evidence>